<dbReference type="PIRSF" id="PIRSF016838">
    <property type="entry name" value="PafC"/>
    <property type="match status" value="1"/>
</dbReference>
<dbReference type="AlphaFoldDB" id="A0A7R7ID71"/>
<keyword evidence="2" id="KW-0804">Transcription</keyword>
<reference evidence="5 6" key="1">
    <citation type="submission" date="2020-11" db="EMBL/GenBank/DDBJ databases">
        <title>Draft genome sequencing of a Lachnospiraceae strain isolated from anoxic soil subjected to BSD treatment.</title>
        <authorList>
            <person name="Uek A."/>
            <person name="Tonouchi A."/>
        </authorList>
    </citation>
    <scope>NUCLEOTIDE SEQUENCE [LARGE SCALE GENOMIC DNA]</scope>
    <source>
        <strain evidence="5 6">TB5</strain>
    </source>
</reference>
<evidence type="ECO:0000313" key="6">
    <source>
        <dbReference type="Proteomes" id="UP000595897"/>
    </source>
</evidence>
<protein>
    <submittedName>
        <fullName evidence="5">Transcriptional regulator</fullName>
    </submittedName>
</protein>
<dbReference type="RefSeq" id="WP_271715814.1">
    <property type="nucleotide sequence ID" value="NZ_AP024169.1"/>
</dbReference>
<feature type="domain" description="HTH deoR-type" evidence="4">
    <location>
        <begin position="1"/>
        <end position="55"/>
    </location>
</feature>
<dbReference type="Pfam" id="PF25583">
    <property type="entry name" value="WCX"/>
    <property type="match status" value="1"/>
</dbReference>
<dbReference type="Proteomes" id="UP000595897">
    <property type="component" value="Chromosome"/>
</dbReference>
<dbReference type="InterPro" id="IPR036388">
    <property type="entry name" value="WH-like_DNA-bd_sf"/>
</dbReference>
<dbReference type="Pfam" id="PF08279">
    <property type="entry name" value="HTH_11"/>
    <property type="match status" value="1"/>
</dbReference>
<evidence type="ECO:0000256" key="1">
    <source>
        <dbReference type="ARBA" id="ARBA00023015"/>
    </source>
</evidence>
<evidence type="ECO:0000259" key="4">
    <source>
        <dbReference type="PROSITE" id="PS51000"/>
    </source>
</evidence>
<gene>
    <name evidence="5" type="ORF">bsdtb5_19010</name>
</gene>
<dbReference type="InterPro" id="IPR013196">
    <property type="entry name" value="HTH_11"/>
</dbReference>
<dbReference type="InterPro" id="IPR036390">
    <property type="entry name" value="WH_DNA-bd_sf"/>
</dbReference>
<dbReference type="Gene3D" id="1.10.10.10">
    <property type="entry name" value="Winged helix-like DNA-binding domain superfamily/Winged helix DNA-binding domain"/>
    <property type="match status" value="1"/>
</dbReference>
<evidence type="ECO:0000313" key="5">
    <source>
        <dbReference type="EMBL" id="BCN30606.1"/>
    </source>
</evidence>
<proteinExistence type="predicted"/>
<evidence type="ECO:0000256" key="3">
    <source>
        <dbReference type="SAM" id="MobiDB-lite"/>
    </source>
</evidence>
<feature type="region of interest" description="Disordered" evidence="3">
    <location>
        <begin position="210"/>
        <end position="229"/>
    </location>
</feature>
<dbReference type="EMBL" id="AP024169">
    <property type="protein sequence ID" value="BCN30606.1"/>
    <property type="molecule type" value="Genomic_DNA"/>
</dbReference>
<dbReference type="InterPro" id="IPR051534">
    <property type="entry name" value="CBASS_pafABC_assoc_protein"/>
</dbReference>
<dbReference type="InterPro" id="IPR028349">
    <property type="entry name" value="PafC-like"/>
</dbReference>
<evidence type="ECO:0000256" key="2">
    <source>
        <dbReference type="ARBA" id="ARBA00023163"/>
    </source>
</evidence>
<accession>A0A7R7ID71</accession>
<dbReference type="InterPro" id="IPR001034">
    <property type="entry name" value="DeoR_HTH"/>
</dbReference>
<dbReference type="PROSITE" id="PS51000">
    <property type="entry name" value="HTH_DEOR_2"/>
    <property type="match status" value="1"/>
</dbReference>
<organism evidence="5 6">
    <name type="scientific">Anaeromicropila herbilytica</name>
    <dbReference type="NCBI Taxonomy" id="2785025"/>
    <lineage>
        <taxon>Bacteria</taxon>
        <taxon>Bacillati</taxon>
        <taxon>Bacillota</taxon>
        <taxon>Clostridia</taxon>
        <taxon>Lachnospirales</taxon>
        <taxon>Lachnospiraceae</taxon>
        <taxon>Anaeromicropila</taxon>
    </lineage>
</organism>
<dbReference type="SUPFAM" id="SSF46785">
    <property type="entry name" value="Winged helix' DNA-binding domain"/>
    <property type="match status" value="1"/>
</dbReference>
<dbReference type="GO" id="GO:0003700">
    <property type="term" value="F:DNA-binding transcription factor activity"/>
    <property type="evidence" value="ECO:0007669"/>
    <property type="project" value="InterPro"/>
</dbReference>
<dbReference type="PANTHER" id="PTHR34580">
    <property type="match status" value="1"/>
</dbReference>
<sequence length="315" mass="37330">MNRLFEILYLLIEKRTITARELSNHFEVSERTIYRDIDTLCMSGIPIYTKKGKNGGISIVDNYVLNKVLVSDEEKLQILSALQSMKAVDMDNSDEILTKLNSIFNIQYSDWISIDFSDWSNQRQEVYKIIKSAILNQKVLQFDYYNRSGKASKRIVEPIQLWFKSYTWYLRAYCREKQDVRVFKLNRMQRIEVLQEFFEKRDYTLKDKISDNHLSGNQSSDNQANDNQEKEIKKSQTFTLLIDKTQAYRVYDIFDESNIELREDGNYLISLDYQIDEWVYGLILSFGAYVTVISPDSLRIEIKKKLEDNLRNYMS</sequence>
<keyword evidence="6" id="KW-1185">Reference proteome</keyword>
<feature type="compositionally biased region" description="Low complexity" evidence="3">
    <location>
        <begin position="217"/>
        <end position="226"/>
    </location>
</feature>
<dbReference type="InterPro" id="IPR026881">
    <property type="entry name" value="WYL_dom"/>
</dbReference>
<dbReference type="InterPro" id="IPR057727">
    <property type="entry name" value="WCX_dom"/>
</dbReference>
<dbReference type="PROSITE" id="PS52050">
    <property type="entry name" value="WYL"/>
    <property type="match status" value="1"/>
</dbReference>
<dbReference type="PANTHER" id="PTHR34580:SF1">
    <property type="entry name" value="PROTEIN PAFC"/>
    <property type="match status" value="1"/>
</dbReference>
<keyword evidence="1" id="KW-0805">Transcription regulation</keyword>
<dbReference type="KEGG" id="ahb:bsdtb5_19010"/>
<name>A0A7R7ID71_9FIRM</name>
<dbReference type="Pfam" id="PF13280">
    <property type="entry name" value="WYL"/>
    <property type="match status" value="1"/>
</dbReference>